<organism evidence="3 4">
    <name type="scientific">Nocardioides marmorisolisilvae</name>
    <dbReference type="NCBI Taxonomy" id="1542737"/>
    <lineage>
        <taxon>Bacteria</taxon>
        <taxon>Bacillati</taxon>
        <taxon>Actinomycetota</taxon>
        <taxon>Actinomycetes</taxon>
        <taxon>Propionibacteriales</taxon>
        <taxon>Nocardioidaceae</taxon>
        <taxon>Nocardioides</taxon>
    </lineage>
</organism>
<proteinExistence type="predicted"/>
<protein>
    <recommendedName>
        <fullName evidence="5">FAD-binding domain-containing protein</fullName>
    </recommendedName>
</protein>
<dbReference type="Gene3D" id="3.50.50.60">
    <property type="entry name" value="FAD/NAD(P)-binding domain"/>
    <property type="match status" value="1"/>
</dbReference>
<sequence length="498" mass="54710">MTYGRTPPRRGALAVVLGGSVAGLCSAAAVAPFFDEVVVLERDELPAGPEHRRGTPQSRHPHFLLNAGRSAIENLLPGTTKELLAAGAREFDPALLTAYCEPHGWAPRKPGPLTMLYTSRILLEHVLREQVAGLVNVRVVERADVEGLRFTTDGSSKRVDGVGYSVQSEAALLDVDLVVDALGRGSGVPRWVGDAVGTPVPEQTLNAKVMYSSRWYQPPSGKERPVEWWWEHLALLPLPAAAREEDDYMATIFPVEGGRWIAFLGSWGHDMPTTPEEFEHRAANLRTPLFLEAIRASEPLSDIHVTRATANIWRRYDRYDALPLGLVSVGDAACAFNPLYGQGMSAAAVSAQLLGEAIRDHADIDRAMVSQYHRRQAAFLDIPWSLAVTRDQVYDHATGTETLPDGLRKRLLNRLTWPVFGLISQSSREDDVIAAEFSAVFNLEQSMTGMLRRPRVLAGLLFYAIKRATGRTRLPAYPGPRSAPPATIHSPTADRLAR</sequence>
<dbReference type="EMBL" id="RJSG01000002">
    <property type="protein sequence ID" value="RNL79638.1"/>
    <property type="molecule type" value="Genomic_DNA"/>
</dbReference>
<keyword evidence="4" id="KW-1185">Reference proteome</keyword>
<evidence type="ECO:0000256" key="1">
    <source>
        <dbReference type="SAM" id="MobiDB-lite"/>
    </source>
</evidence>
<accession>A0A3N0DVL8</accession>
<evidence type="ECO:0008006" key="5">
    <source>
        <dbReference type="Google" id="ProtNLM"/>
    </source>
</evidence>
<dbReference type="AlphaFoldDB" id="A0A3N0DVL8"/>
<dbReference type="RefSeq" id="WP_123234141.1">
    <property type="nucleotide sequence ID" value="NZ_RJSG01000002.1"/>
</dbReference>
<reference evidence="3 4" key="1">
    <citation type="submission" date="2018-11" db="EMBL/GenBank/DDBJ databases">
        <authorList>
            <person name="Li F."/>
        </authorList>
    </citation>
    <scope>NUCLEOTIDE SEQUENCE [LARGE SCALE GENOMIC DNA]</scope>
    <source>
        <strain evidence="3 4">KIS18-7</strain>
    </source>
</reference>
<dbReference type="OrthoDB" id="9790035at2"/>
<feature type="chain" id="PRO_5038968911" description="FAD-binding domain-containing protein" evidence="2">
    <location>
        <begin position="28"/>
        <end position="498"/>
    </location>
</feature>
<dbReference type="SUPFAM" id="SSF51905">
    <property type="entry name" value="FAD/NAD(P)-binding domain"/>
    <property type="match status" value="1"/>
</dbReference>
<evidence type="ECO:0000313" key="4">
    <source>
        <dbReference type="Proteomes" id="UP000277094"/>
    </source>
</evidence>
<feature type="region of interest" description="Disordered" evidence="1">
    <location>
        <begin position="474"/>
        <end position="498"/>
    </location>
</feature>
<dbReference type="InterPro" id="IPR036188">
    <property type="entry name" value="FAD/NAD-bd_sf"/>
</dbReference>
<dbReference type="PANTHER" id="PTHR43422">
    <property type="entry name" value="THIAMINE THIAZOLE SYNTHASE"/>
    <property type="match status" value="1"/>
</dbReference>
<gene>
    <name evidence="3" type="ORF">EFL95_11765</name>
</gene>
<name>A0A3N0DVL8_9ACTN</name>
<feature type="signal peptide" evidence="2">
    <location>
        <begin position="1"/>
        <end position="27"/>
    </location>
</feature>
<keyword evidence="2" id="KW-0732">Signal</keyword>
<dbReference type="Proteomes" id="UP000277094">
    <property type="component" value="Unassembled WGS sequence"/>
</dbReference>
<evidence type="ECO:0000256" key="2">
    <source>
        <dbReference type="SAM" id="SignalP"/>
    </source>
</evidence>
<comment type="caution">
    <text evidence="3">The sequence shown here is derived from an EMBL/GenBank/DDBJ whole genome shotgun (WGS) entry which is preliminary data.</text>
</comment>
<dbReference type="PANTHER" id="PTHR43422:SF3">
    <property type="entry name" value="THIAMINE THIAZOLE SYNTHASE"/>
    <property type="match status" value="1"/>
</dbReference>
<evidence type="ECO:0000313" key="3">
    <source>
        <dbReference type="EMBL" id="RNL79638.1"/>
    </source>
</evidence>